<accession>A0A0H3I4N3</accession>
<dbReference type="Proteomes" id="UP000008044">
    <property type="component" value="Chromosome"/>
</dbReference>
<reference evidence="2" key="2">
    <citation type="submission" date="2012-03" db="EMBL/GenBank/DDBJ databases">
        <authorList>
            <person name="Koskinen P."/>
            <person name="Laine P."/>
            <person name="Niemi O."/>
            <person name="Nykyri J."/>
            <person name="Harjunpaa H."/>
            <person name="Auvinen P."/>
            <person name="Paulin L."/>
            <person name="Pirhonen M."/>
            <person name="Palva T."/>
            <person name="Holm L."/>
        </authorList>
    </citation>
    <scope>NUCLEOTIDE SEQUENCE</scope>
    <source>
        <strain evidence="2">SCC3193</strain>
    </source>
</reference>
<dbReference type="STRING" id="1905730.W5S_1561"/>
<keyword evidence="5" id="KW-1185">Reference proteome</keyword>
<dbReference type="PATRIC" id="fig|1166016.3.peg.1580"/>
<keyword evidence="1" id="KW-0472">Membrane</keyword>
<evidence type="ECO:0000313" key="3">
    <source>
        <dbReference type="EMBL" id="MBI0556238.1"/>
    </source>
</evidence>
<dbReference type="HOGENOM" id="CLU_1601111_0_0_6"/>
<dbReference type="EMBL" id="WABS01000039">
    <property type="protein sequence ID" value="MBI0556238.1"/>
    <property type="molecule type" value="Genomic_DNA"/>
</dbReference>
<evidence type="ECO:0000313" key="2">
    <source>
        <dbReference type="EMBL" id="AFI89653.1"/>
    </source>
</evidence>
<keyword evidence="1" id="KW-1133">Transmembrane helix</keyword>
<evidence type="ECO:0000313" key="5">
    <source>
        <dbReference type="Proteomes" id="UP001194579"/>
    </source>
</evidence>
<dbReference type="RefSeq" id="WP_014699313.1">
    <property type="nucleotide sequence ID" value="NC_017845.1"/>
</dbReference>
<gene>
    <name evidence="2" type="ordered locus">W5S_1561</name>
    <name evidence="3" type="ORF">F6Q06_17355</name>
</gene>
<evidence type="ECO:0000313" key="4">
    <source>
        <dbReference type="Proteomes" id="UP000008044"/>
    </source>
</evidence>
<reference evidence="5" key="3">
    <citation type="submission" date="2023-07" db="EMBL/GenBank/DDBJ databases">
        <title>Identification of Pectobacterium versatile causing blackleg of potato from New York State with a whole genome sequencing approach.</title>
        <authorList>
            <person name="Ma X."/>
            <person name="Swingle B."/>
        </authorList>
    </citation>
    <scope>NUCLEOTIDE SEQUENCE [LARGE SCALE GENOMIC DNA]</scope>
    <source>
        <strain evidence="5">NY1588A</strain>
    </source>
</reference>
<reference evidence="3" key="4">
    <citation type="submission" date="2024-05" db="EMBL/GenBank/DDBJ databases">
        <title>Identification of Pectobacterium versatile causing blackleg of potato from New York State with a whole genome sequencing approach.</title>
        <authorList>
            <person name="Ma X."/>
            <person name="Swingle B."/>
        </authorList>
    </citation>
    <scope>NUCLEOTIDE SEQUENCE</scope>
    <source>
        <strain evidence="3">NY1588A</strain>
    </source>
</reference>
<dbReference type="AlphaFoldDB" id="A0A0H3I4N3"/>
<protein>
    <submittedName>
        <fullName evidence="2">Uncharacterized protein</fullName>
    </submittedName>
</protein>
<keyword evidence="1" id="KW-0812">Transmembrane</keyword>
<dbReference type="KEGG" id="pec:W5S_1561"/>
<reference evidence="2 4" key="1">
    <citation type="journal article" date="2012" name="J. Bacteriol.">
        <title>Genome sequence of Pectobacterium sp. strain SCC3193.</title>
        <authorList>
            <person name="Koskinen J.P."/>
            <person name="Laine P."/>
            <person name="Niemi O."/>
            <person name="Nykyri J."/>
            <person name="Harjunpaa H."/>
            <person name="Auvinen P."/>
            <person name="Paulin L."/>
            <person name="Pirhonen M."/>
            <person name="Palva T."/>
            <person name="Holm L."/>
        </authorList>
    </citation>
    <scope>NUCLEOTIDE SEQUENCE [LARGE SCALE GENOMIC DNA]</scope>
    <source>
        <strain evidence="2 4">SCC3193</strain>
    </source>
</reference>
<proteinExistence type="predicted"/>
<feature type="transmembrane region" description="Helical" evidence="1">
    <location>
        <begin position="12"/>
        <end position="35"/>
    </location>
</feature>
<dbReference type="Proteomes" id="UP001194579">
    <property type="component" value="Unassembled WGS sequence"/>
</dbReference>
<sequence>MNSAMGTASLWALRTSLLVILLFFPLMAGITYNWLQLKSLNKNHEQTQRMLFEHRRAEQKIKEKTRQLEKTNSTNPIALKSLFPLGTALGDDIAILTLNASFKKHDVRLNIAAKSLPALFDFIARLQKTRLHVELQHHQIAKNEKQDWPIMAEVNIHLPAEVSSEN</sequence>
<evidence type="ECO:0000256" key="1">
    <source>
        <dbReference type="SAM" id="Phobius"/>
    </source>
</evidence>
<dbReference type="EMBL" id="CP003415">
    <property type="protein sequence ID" value="AFI89653.1"/>
    <property type="molecule type" value="Genomic_DNA"/>
</dbReference>
<organism evidence="2 4">
    <name type="scientific">Pectobacterium parmentieri</name>
    <dbReference type="NCBI Taxonomy" id="1905730"/>
    <lineage>
        <taxon>Bacteria</taxon>
        <taxon>Pseudomonadati</taxon>
        <taxon>Pseudomonadota</taxon>
        <taxon>Gammaproteobacteria</taxon>
        <taxon>Enterobacterales</taxon>
        <taxon>Pectobacteriaceae</taxon>
        <taxon>Pectobacterium</taxon>
    </lineage>
</organism>
<name>A0A0H3I4N3_PECPM</name>